<dbReference type="InterPro" id="IPR011048">
    <property type="entry name" value="Haem_d1_sf"/>
</dbReference>
<dbReference type="InterPro" id="IPR050282">
    <property type="entry name" value="Cycloisomerase_2"/>
</dbReference>
<dbReference type="OMA" id="AYLICET"/>
<sequence length="392" mass="42108">MSETATLFVGTYSRKEFFVDGQGKGVYAFQFDLLTGALTPLGLQAETGINPAFVCGTKTTLYVINECDEPLKGAETAATDGAIAASSSLQETGYVSALRIGENGHDLTLLNQWETCGSFPCHVSVNPDEDFLTVSNYGGGSVAVFPINADGSLAPMSDLQQFSGASLVVPDRQDGAHMHSTTWVPHTNFAFSADLGNDRVVQFKLQKEAKKLVSNSAFATRPGGSGPRHMAIHTGLNVAYVLDELSSTIGVHTYDAASGTLSATAIQDISTIPEDFTDVSMPADIHLSTCGNFVYASNRGHDSITAYRINHGHEDEADRGKLTLLEIVSTRGKAPRNFLIFRNFLFAANQDTNTIELFHIDAISGKLVFTGTSVECPTPVSLFIPPQYYVEK</sequence>
<dbReference type="PANTHER" id="PTHR30344">
    <property type="entry name" value="6-PHOSPHOGLUCONOLACTONASE-RELATED"/>
    <property type="match status" value="1"/>
</dbReference>
<dbReference type="Proteomes" id="UP000019132">
    <property type="component" value="Unassembled WGS sequence"/>
</dbReference>
<dbReference type="SUPFAM" id="SSF51004">
    <property type="entry name" value="C-terminal (heme d1) domain of cytochrome cd1-nitrite reductase"/>
    <property type="match status" value="1"/>
</dbReference>
<dbReference type="EMBL" id="GL376564">
    <property type="status" value="NOT_ANNOTATED_CDS"/>
    <property type="molecule type" value="Genomic_DNA"/>
</dbReference>
<name>K3WIR0_GLOUD</name>
<keyword evidence="3" id="KW-1185">Reference proteome</keyword>
<dbReference type="EnsemblProtists" id="PYU1_T004852">
    <property type="protein sequence ID" value="PYU1_T004852"/>
    <property type="gene ID" value="PYU1_G004841"/>
</dbReference>
<evidence type="ECO:0000256" key="1">
    <source>
        <dbReference type="ARBA" id="ARBA00005564"/>
    </source>
</evidence>
<dbReference type="AlphaFoldDB" id="K3WIR0"/>
<dbReference type="InterPro" id="IPR019405">
    <property type="entry name" value="Lactonase_7-beta_prop"/>
</dbReference>
<reference evidence="2" key="3">
    <citation type="submission" date="2015-02" db="UniProtKB">
        <authorList>
            <consortium name="EnsemblProtists"/>
        </authorList>
    </citation>
    <scope>IDENTIFICATION</scope>
    <source>
        <strain evidence="2">DAOM BR144</strain>
    </source>
</reference>
<organism evidence="2 3">
    <name type="scientific">Globisporangium ultimum (strain ATCC 200006 / CBS 805.95 / DAOM BR144)</name>
    <name type="common">Pythium ultimum</name>
    <dbReference type="NCBI Taxonomy" id="431595"/>
    <lineage>
        <taxon>Eukaryota</taxon>
        <taxon>Sar</taxon>
        <taxon>Stramenopiles</taxon>
        <taxon>Oomycota</taxon>
        <taxon>Peronosporomycetes</taxon>
        <taxon>Pythiales</taxon>
        <taxon>Pythiaceae</taxon>
        <taxon>Globisporangium</taxon>
    </lineage>
</organism>
<dbReference type="GO" id="GO:0017057">
    <property type="term" value="F:6-phosphogluconolactonase activity"/>
    <property type="evidence" value="ECO:0007669"/>
    <property type="project" value="TreeGrafter"/>
</dbReference>
<dbReference type="InParanoid" id="K3WIR0"/>
<dbReference type="Pfam" id="PF10282">
    <property type="entry name" value="Lactonase"/>
    <property type="match status" value="1"/>
</dbReference>
<dbReference type="eggNOG" id="ENOG502RVIT">
    <property type="taxonomic scope" value="Eukaryota"/>
</dbReference>
<accession>K3WIR0</accession>
<reference evidence="3" key="2">
    <citation type="submission" date="2010-04" db="EMBL/GenBank/DDBJ databases">
        <authorList>
            <person name="Buell R."/>
            <person name="Hamilton J."/>
            <person name="Hostetler J."/>
        </authorList>
    </citation>
    <scope>NUCLEOTIDE SEQUENCE [LARGE SCALE GENOMIC DNA]</scope>
    <source>
        <strain evidence="3">DAOM:BR144</strain>
    </source>
</reference>
<dbReference type="PANTHER" id="PTHR30344:SF1">
    <property type="entry name" value="6-PHOSPHOGLUCONOLACTONASE"/>
    <property type="match status" value="1"/>
</dbReference>
<evidence type="ECO:0008006" key="4">
    <source>
        <dbReference type="Google" id="ProtNLM"/>
    </source>
</evidence>
<evidence type="ECO:0000313" key="2">
    <source>
        <dbReference type="EnsemblProtists" id="PYU1_T004852"/>
    </source>
</evidence>
<comment type="similarity">
    <text evidence="1">Belongs to the cycloisomerase 2 family.</text>
</comment>
<dbReference type="VEuPathDB" id="FungiDB:PYU1_G004841"/>
<dbReference type="STRING" id="431595.K3WIR0"/>
<dbReference type="Gene3D" id="2.130.10.10">
    <property type="entry name" value="YVTN repeat-like/Quinoprotein amine dehydrogenase"/>
    <property type="match status" value="1"/>
</dbReference>
<dbReference type="InterPro" id="IPR015943">
    <property type="entry name" value="WD40/YVTN_repeat-like_dom_sf"/>
</dbReference>
<dbReference type="HOGENOM" id="CLU_038716_5_1_1"/>
<evidence type="ECO:0000313" key="3">
    <source>
        <dbReference type="Proteomes" id="UP000019132"/>
    </source>
</evidence>
<proteinExistence type="inferred from homology"/>
<reference evidence="3" key="1">
    <citation type="journal article" date="2010" name="Genome Biol.">
        <title>Genome sequence of the necrotrophic plant pathogen Pythium ultimum reveals original pathogenicity mechanisms and effector repertoire.</title>
        <authorList>
            <person name="Levesque C.A."/>
            <person name="Brouwer H."/>
            <person name="Cano L."/>
            <person name="Hamilton J.P."/>
            <person name="Holt C."/>
            <person name="Huitema E."/>
            <person name="Raffaele S."/>
            <person name="Robideau G.P."/>
            <person name="Thines M."/>
            <person name="Win J."/>
            <person name="Zerillo M.M."/>
            <person name="Beakes G.W."/>
            <person name="Boore J.L."/>
            <person name="Busam D."/>
            <person name="Dumas B."/>
            <person name="Ferriera S."/>
            <person name="Fuerstenberg S.I."/>
            <person name="Gachon C.M."/>
            <person name="Gaulin E."/>
            <person name="Govers F."/>
            <person name="Grenville-Briggs L."/>
            <person name="Horner N."/>
            <person name="Hostetler J."/>
            <person name="Jiang R.H."/>
            <person name="Johnson J."/>
            <person name="Krajaejun T."/>
            <person name="Lin H."/>
            <person name="Meijer H.J."/>
            <person name="Moore B."/>
            <person name="Morris P."/>
            <person name="Phuntmart V."/>
            <person name="Puiu D."/>
            <person name="Shetty J."/>
            <person name="Stajich J.E."/>
            <person name="Tripathy S."/>
            <person name="Wawra S."/>
            <person name="van West P."/>
            <person name="Whitty B.R."/>
            <person name="Coutinho P.M."/>
            <person name="Henrissat B."/>
            <person name="Martin F."/>
            <person name="Thomas P.D."/>
            <person name="Tyler B.M."/>
            <person name="De Vries R.P."/>
            <person name="Kamoun S."/>
            <person name="Yandell M."/>
            <person name="Tisserat N."/>
            <person name="Buell C.R."/>
        </authorList>
    </citation>
    <scope>NUCLEOTIDE SEQUENCE</scope>
    <source>
        <strain evidence="3">DAOM:BR144</strain>
    </source>
</reference>
<protein>
    <recommendedName>
        <fullName evidence="4">6-phosphogluconolactonase</fullName>
    </recommendedName>
</protein>